<evidence type="ECO:0000256" key="4">
    <source>
        <dbReference type="ARBA" id="ARBA00022989"/>
    </source>
</evidence>
<dbReference type="InterPro" id="IPR010432">
    <property type="entry name" value="RDD"/>
</dbReference>
<dbReference type="InterPro" id="IPR051791">
    <property type="entry name" value="Pra-immunoreactive"/>
</dbReference>
<name>A0ABN2D6K6_9ACTN</name>
<keyword evidence="4 7" id="KW-1133">Transmembrane helix</keyword>
<dbReference type="PANTHER" id="PTHR36115">
    <property type="entry name" value="PROLINE-RICH ANTIGEN HOMOLOG-RELATED"/>
    <property type="match status" value="1"/>
</dbReference>
<evidence type="ECO:0000256" key="2">
    <source>
        <dbReference type="ARBA" id="ARBA00022475"/>
    </source>
</evidence>
<organism evidence="9 10">
    <name type="scientific">Kribbella hippodromi</name>
    <dbReference type="NCBI Taxonomy" id="434347"/>
    <lineage>
        <taxon>Bacteria</taxon>
        <taxon>Bacillati</taxon>
        <taxon>Actinomycetota</taxon>
        <taxon>Actinomycetes</taxon>
        <taxon>Propionibacteriales</taxon>
        <taxon>Kribbellaceae</taxon>
        <taxon>Kribbella</taxon>
    </lineage>
</organism>
<keyword evidence="10" id="KW-1185">Reference proteome</keyword>
<proteinExistence type="predicted"/>
<reference evidence="9 10" key="1">
    <citation type="journal article" date="2019" name="Int. J. Syst. Evol. Microbiol.">
        <title>The Global Catalogue of Microorganisms (GCM) 10K type strain sequencing project: providing services to taxonomists for standard genome sequencing and annotation.</title>
        <authorList>
            <consortium name="The Broad Institute Genomics Platform"/>
            <consortium name="The Broad Institute Genome Sequencing Center for Infectious Disease"/>
            <person name="Wu L."/>
            <person name="Ma J."/>
        </authorList>
    </citation>
    <scope>NUCLEOTIDE SEQUENCE [LARGE SCALE GENOMIC DNA]</scope>
    <source>
        <strain evidence="9 10">JCM 15572</strain>
    </source>
</reference>
<dbReference type="Proteomes" id="UP001501705">
    <property type="component" value="Unassembled WGS sequence"/>
</dbReference>
<keyword evidence="3 7" id="KW-0812">Transmembrane</keyword>
<dbReference type="PANTHER" id="PTHR36115:SF6">
    <property type="entry name" value="PROLINE-RICH ANTIGEN HOMOLOG"/>
    <property type="match status" value="1"/>
</dbReference>
<evidence type="ECO:0000256" key="6">
    <source>
        <dbReference type="SAM" id="MobiDB-lite"/>
    </source>
</evidence>
<feature type="transmembrane region" description="Helical" evidence="7">
    <location>
        <begin position="100"/>
        <end position="117"/>
    </location>
</feature>
<protein>
    <recommendedName>
        <fullName evidence="8">RDD domain-containing protein</fullName>
    </recommendedName>
</protein>
<keyword evidence="2" id="KW-1003">Cell membrane</keyword>
<evidence type="ECO:0000256" key="1">
    <source>
        <dbReference type="ARBA" id="ARBA00004651"/>
    </source>
</evidence>
<evidence type="ECO:0000256" key="7">
    <source>
        <dbReference type="SAM" id="Phobius"/>
    </source>
</evidence>
<evidence type="ECO:0000313" key="10">
    <source>
        <dbReference type="Proteomes" id="UP001501705"/>
    </source>
</evidence>
<evidence type="ECO:0000313" key="9">
    <source>
        <dbReference type="EMBL" id="GAA1570023.1"/>
    </source>
</evidence>
<sequence length="194" mass="20874">MTTPPSGPYGGQYPPGQPGQFPPGQPGQFPPGQHPAQGYNPYPQPGQGYRYVAPGRLAEWPIRVGAYLLDALLTAIPSIAGVLIALVIDGNKEDLGPGGGFAMLGGFALAFVVWVWNRIVRQGSTGQSFGKKVTGLRIVDARTGQLIGTGKTIAREVCAQIFNQLCVLNVLWPLWDDKQQTWHDKVVDDVVIRA</sequence>
<evidence type="ECO:0000259" key="8">
    <source>
        <dbReference type="Pfam" id="PF06271"/>
    </source>
</evidence>
<accession>A0ABN2D6K6</accession>
<feature type="transmembrane region" description="Helical" evidence="7">
    <location>
        <begin position="66"/>
        <end position="88"/>
    </location>
</feature>
<comment type="subcellular location">
    <subcellularLocation>
        <location evidence="1">Cell membrane</location>
        <topology evidence="1">Multi-pass membrane protein</topology>
    </subcellularLocation>
</comment>
<dbReference type="RefSeq" id="WP_344233914.1">
    <property type="nucleotide sequence ID" value="NZ_BAAAPH010000008.1"/>
</dbReference>
<dbReference type="EMBL" id="BAAAPH010000008">
    <property type="protein sequence ID" value="GAA1570023.1"/>
    <property type="molecule type" value="Genomic_DNA"/>
</dbReference>
<evidence type="ECO:0000256" key="3">
    <source>
        <dbReference type="ARBA" id="ARBA00022692"/>
    </source>
</evidence>
<feature type="compositionally biased region" description="Pro residues" evidence="6">
    <location>
        <begin position="15"/>
        <end position="33"/>
    </location>
</feature>
<gene>
    <name evidence="9" type="ORF">GCM10009804_28100</name>
</gene>
<dbReference type="Pfam" id="PF06271">
    <property type="entry name" value="RDD"/>
    <property type="match status" value="1"/>
</dbReference>
<feature type="domain" description="RDD" evidence="8">
    <location>
        <begin position="61"/>
        <end position="186"/>
    </location>
</feature>
<evidence type="ECO:0000256" key="5">
    <source>
        <dbReference type="ARBA" id="ARBA00023136"/>
    </source>
</evidence>
<keyword evidence="5 7" id="KW-0472">Membrane</keyword>
<feature type="region of interest" description="Disordered" evidence="6">
    <location>
        <begin position="1"/>
        <end position="41"/>
    </location>
</feature>
<comment type="caution">
    <text evidence="9">The sequence shown here is derived from an EMBL/GenBank/DDBJ whole genome shotgun (WGS) entry which is preliminary data.</text>
</comment>